<dbReference type="EMBL" id="CP046640">
    <property type="protein sequence ID" value="QTL99835.1"/>
    <property type="molecule type" value="Genomic_DNA"/>
</dbReference>
<organism evidence="1 2">
    <name type="scientific">Iocasia fonsfrigidae</name>
    <dbReference type="NCBI Taxonomy" id="2682810"/>
    <lineage>
        <taxon>Bacteria</taxon>
        <taxon>Bacillati</taxon>
        <taxon>Bacillota</taxon>
        <taxon>Clostridia</taxon>
        <taxon>Halanaerobiales</taxon>
        <taxon>Halanaerobiaceae</taxon>
        <taxon>Iocasia</taxon>
    </lineage>
</organism>
<name>A0A8A7KID6_9FIRM</name>
<keyword evidence="2" id="KW-1185">Reference proteome</keyword>
<sequence length="559" mass="59369">MKEAVLNGIIDGFNSVKIEGDFGEKLKAALEPASRNVLSNIFSTEGLKADLEESIESLTNRLNLSDSWQTGIMAGLETYASGGSVGSSLFSGIGASLTTSGNPLGTILNSIIDEFDSVEIEGNFGEKLKAALKPALSNIFSDENLKADLEKSIKSFTNKLNLSDSWQTGIMSGLETYASGGSVGSSLFSGIGASLTTSGNPLGTILNSIIDEFDSVEIEGNFGEKLKASLKPALSNIFSDEGLKADLEKSIESLTNKLNLSDSWQTGIMSGLETYASGGSLGSSLFSGIGTALSVTGNPLGMVVSAIGSIGSSLWGKVSGTEYISEVNKVNEAQDRAIEKLKEYGIISNKVSARIKDKASGWRKFWGGHKYKAYGLDEANDNLEKMEEKLARLQETASSIGGGLVDAIKNTFNYADLRTSFEQSLGQAIQDAVVTKLIEAKAIEGQVNKLAGTISKALNDGIISNDEANIINYMKENILAGASEIQNALGDLDDLLGFNTNADIDNSTSFSAGSSTNITYHSNYIVDTVWFNASEDDAQAFAVTMEPYIREVIERNQGN</sequence>
<proteinExistence type="predicted"/>
<accession>A0A8A7KID6</accession>
<dbReference type="AlphaFoldDB" id="A0A8A7KID6"/>
<reference evidence="1" key="1">
    <citation type="submission" date="2019-12" db="EMBL/GenBank/DDBJ databases">
        <authorList>
            <person name="zhang j."/>
            <person name="sun C.M."/>
        </authorList>
    </citation>
    <scope>NUCLEOTIDE SEQUENCE</scope>
    <source>
        <strain evidence="1">NS-1</strain>
    </source>
</reference>
<dbReference type="KEGG" id="ifn:GM661_18680"/>
<evidence type="ECO:0000313" key="1">
    <source>
        <dbReference type="EMBL" id="QTL99835.1"/>
    </source>
</evidence>
<gene>
    <name evidence="1" type="ORF">GM661_18680</name>
</gene>
<protein>
    <submittedName>
        <fullName evidence="1">Uncharacterized protein</fullName>
    </submittedName>
</protein>
<evidence type="ECO:0000313" key="2">
    <source>
        <dbReference type="Proteomes" id="UP000665020"/>
    </source>
</evidence>
<dbReference type="RefSeq" id="WP_230868158.1">
    <property type="nucleotide sequence ID" value="NZ_CP046640.1"/>
</dbReference>
<dbReference type="Proteomes" id="UP000665020">
    <property type="component" value="Chromosome"/>
</dbReference>